<evidence type="ECO:0000256" key="1">
    <source>
        <dbReference type="SAM" id="Phobius"/>
    </source>
</evidence>
<organism evidence="2 3">
    <name type="scientific">Pelolinea submarina</name>
    <dbReference type="NCBI Taxonomy" id="913107"/>
    <lineage>
        <taxon>Bacteria</taxon>
        <taxon>Bacillati</taxon>
        <taxon>Chloroflexota</taxon>
        <taxon>Anaerolineae</taxon>
        <taxon>Anaerolineales</taxon>
        <taxon>Anaerolineaceae</taxon>
        <taxon>Pelolinea</taxon>
    </lineage>
</organism>
<evidence type="ECO:0000313" key="2">
    <source>
        <dbReference type="EMBL" id="REG07294.1"/>
    </source>
</evidence>
<dbReference type="RefSeq" id="WP_116225764.1">
    <property type="nucleotide sequence ID" value="NZ_AP018437.1"/>
</dbReference>
<dbReference type="Proteomes" id="UP000256388">
    <property type="component" value="Unassembled WGS sequence"/>
</dbReference>
<keyword evidence="1" id="KW-1133">Transmembrane helix</keyword>
<reference evidence="2 3" key="1">
    <citation type="submission" date="2018-08" db="EMBL/GenBank/DDBJ databases">
        <title>Genomic Encyclopedia of Type Strains, Phase IV (KMG-IV): sequencing the most valuable type-strain genomes for metagenomic binning, comparative biology and taxonomic classification.</title>
        <authorList>
            <person name="Goeker M."/>
        </authorList>
    </citation>
    <scope>NUCLEOTIDE SEQUENCE [LARGE SCALE GENOMIC DNA]</scope>
    <source>
        <strain evidence="2 3">DSM 23923</strain>
    </source>
</reference>
<dbReference type="InterPro" id="IPR009943">
    <property type="entry name" value="DUF1475"/>
</dbReference>
<dbReference type="EMBL" id="QUMS01000003">
    <property type="protein sequence ID" value="REG07294.1"/>
    <property type="molecule type" value="Genomic_DNA"/>
</dbReference>
<accession>A0A347ZWB4</accession>
<dbReference type="OrthoDB" id="670587at2"/>
<proteinExistence type="predicted"/>
<feature type="transmembrane region" description="Helical" evidence="1">
    <location>
        <begin position="68"/>
        <end position="90"/>
    </location>
</feature>
<feature type="transmembrane region" description="Helical" evidence="1">
    <location>
        <begin position="40"/>
        <end position="61"/>
    </location>
</feature>
<evidence type="ECO:0000313" key="3">
    <source>
        <dbReference type="Proteomes" id="UP000256388"/>
    </source>
</evidence>
<keyword evidence="1" id="KW-0812">Transmembrane</keyword>
<dbReference type="AlphaFoldDB" id="A0A347ZWB4"/>
<gene>
    <name evidence="2" type="ORF">DFR64_2499</name>
</gene>
<dbReference type="Pfam" id="PF07343">
    <property type="entry name" value="DUF1475"/>
    <property type="match status" value="1"/>
</dbReference>
<name>A0A347ZWB4_9CHLR</name>
<protein>
    <submittedName>
        <fullName evidence="2">Uncharacterized protein DUF1475</fullName>
    </submittedName>
</protein>
<sequence length="113" mass="12936">MRVAKWIALLGALAQGGILIYGFTQGDFAAAGSFFFRDPWGIVSLVDVYVGFIFFCAWVVYREKDWWVALLWSAAIMILGNFPAGIYAYLALQQSENNWQKFWMGHHYIEKGK</sequence>
<keyword evidence="3" id="KW-1185">Reference proteome</keyword>
<keyword evidence="1" id="KW-0472">Membrane</keyword>
<comment type="caution">
    <text evidence="2">The sequence shown here is derived from an EMBL/GenBank/DDBJ whole genome shotgun (WGS) entry which is preliminary data.</text>
</comment>